<dbReference type="InterPro" id="IPR006143">
    <property type="entry name" value="RND_pump_MFP"/>
</dbReference>
<dbReference type="Gene3D" id="2.40.420.20">
    <property type="match status" value="1"/>
</dbReference>
<comment type="similarity">
    <text evidence="1">Belongs to the membrane fusion protein (MFP) (TC 8.A.1) family.</text>
</comment>
<protein>
    <recommendedName>
        <fullName evidence="3">YknX-like C-terminal permuted SH3-like domain-containing protein</fullName>
    </recommendedName>
</protein>
<name>A0A1D8K5V0_9GAMM</name>
<dbReference type="PANTHER" id="PTHR30469">
    <property type="entry name" value="MULTIDRUG RESISTANCE PROTEIN MDTA"/>
    <property type="match status" value="1"/>
</dbReference>
<feature type="signal peptide" evidence="2">
    <location>
        <begin position="1"/>
        <end position="24"/>
    </location>
</feature>
<dbReference type="Gene3D" id="1.10.287.470">
    <property type="entry name" value="Helix hairpin bin"/>
    <property type="match status" value="1"/>
</dbReference>
<dbReference type="GO" id="GO:0015562">
    <property type="term" value="F:efflux transmembrane transporter activity"/>
    <property type="evidence" value="ECO:0007669"/>
    <property type="project" value="TreeGrafter"/>
</dbReference>
<keyword evidence="5" id="KW-1185">Reference proteome</keyword>
<dbReference type="RefSeq" id="WP_070071930.1">
    <property type="nucleotide sequence ID" value="NZ_CP017448.1"/>
</dbReference>
<dbReference type="EMBL" id="CP017448">
    <property type="protein sequence ID" value="AOV16337.1"/>
    <property type="molecule type" value="Genomic_DNA"/>
</dbReference>
<reference evidence="4 5" key="1">
    <citation type="submission" date="2016-09" db="EMBL/GenBank/DDBJ databases">
        <title>Acidihalobacter prosperus V6 (DSM14174).</title>
        <authorList>
            <person name="Khaleque H.N."/>
            <person name="Ramsay J.P."/>
            <person name="Murphy R.J.T."/>
            <person name="Kaksonen A.H."/>
            <person name="Boxall N.J."/>
            <person name="Watkin E.L.J."/>
        </authorList>
    </citation>
    <scope>NUCLEOTIDE SEQUENCE [LARGE SCALE GENOMIC DNA]</scope>
    <source>
        <strain evidence="4 5">V6</strain>
    </source>
</reference>
<sequence length="350" mass="37450">MIRRRIFSAALTVAALLLTGHAWAAAQGPSVLIETGTVHRERIGQRLTVYGQIVPDPEHVTGISAAHGGQIARLWVGLGQQVAAGQPLLTLTTDPTARLAYEQARAQVAYARRNLTQVKSLYAEQLATRAELAKAEQSLVNAQGALRAERRLGTDHAEQIIRAPQPAIVTRLDVAPGDRVQAGAPLLSLGARERLWVTLGIEPEDVTRLHPGMPVVLRPVFARNQPLHADLSQVHAVINPSTHLVDAVVPLSGSATLGLIPGMWMRGHIDLQQHETLTVPSSAVLHDANGAYLFVVAEGHAQRLDIATGISRDGRIAVRAPNLHAGETVVTVGNYELRNGMAVRLAAGHS</sequence>
<feature type="domain" description="YknX-like C-terminal permuted SH3-like" evidence="3">
    <location>
        <begin position="277"/>
        <end position="344"/>
    </location>
</feature>
<organism evidence="4 5">
    <name type="scientific">Acidihalobacter aeolianus</name>
    <dbReference type="NCBI Taxonomy" id="2792603"/>
    <lineage>
        <taxon>Bacteria</taxon>
        <taxon>Pseudomonadati</taxon>
        <taxon>Pseudomonadota</taxon>
        <taxon>Gammaproteobacteria</taxon>
        <taxon>Chromatiales</taxon>
        <taxon>Ectothiorhodospiraceae</taxon>
        <taxon>Acidihalobacter</taxon>
    </lineage>
</organism>
<keyword evidence="2" id="KW-0732">Signal</keyword>
<dbReference type="AlphaFoldDB" id="A0A1D8K5V0"/>
<dbReference type="Gene3D" id="2.40.50.100">
    <property type="match status" value="1"/>
</dbReference>
<evidence type="ECO:0000313" key="5">
    <source>
        <dbReference type="Proteomes" id="UP000095342"/>
    </source>
</evidence>
<dbReference type="Proteomes" id="UP000095342">
    <property type="component" value="Chromosome"/>
</dbReference>
<evidence type="ECO:0000259" key="3">
    <source>
        <dbReference type="Pfam" id="PF25989"/>
    </source>
</evidence>
<dbReference type="PANTHER" id="PTHR30469:SF15">
    <property type="entry name" value="HLYD FAMILY OF SECRETION PROTEINS"/>
    <property type="match status" value="1"/>
</dbReference>
<gene>
    <name evidence="4" type="ORF">BJI67_03960</name>
</gene>
<accession>A0A1D8K5V0</accession>
<dbReference type="NCBIfam" id="TIGR01730">
    <property type="entry name" value="RND_mfp"/>
    <property type="match status" value="1"/>
</dbReference>
<dbReference type="InterPro" id="IPR058637">
    <property type="entry name" value="YknX-like_C"/>
</dbReference>
<dbReference type="SUPFAM" id="SSF111369">
    <property type="entry name" value="HlyD-like secretion proteins"/>
    <property type="match status" value="1"/>
</dbReference>
<proteinExistence type="inferred from homology"/>
<dbReference type="KEGG" id="aaeo:BJI67_03960"/>
<dbReference type="GO" id="GO:1990281">
    <property type="term" value="C:efflux pump complex"/>
    <property type="evidence" value="ECO:0007669"/>
    <property type="project" value="TreeGrafter"/>
</dbReference>
<dbReference type="Gene3D" id="2.40.30.170">
    <property type="match status" value="1"/>
</dbReference>
<dbReference type="Pfam" id="PF25989">
    <property type="entry name" value="YknX_C"/>
    <property type="match status" value="1"/>
</dbReference>
<evidence type="ECO:0000256" key="1">
    <source>
        <dbReference type="ARBA" id="ARBA00009477"/>
    </source>
</evidence>
<evidence type="ECO:0000313" key="4">
    <source>
        <dbReference type="EMBL" id="AOV16337.1"/>
    </source>
</evidence>
<evidence type="ECO:0000256" key="2">
    <source>
        <dbReference type="SAM" id="SignalP"/>
    </source>
</evidence>
<feature type="chain" id="PRO_5009109748" description="YknX-like C-terminal permuted SH3-like domain-containing protein" evidence="2">
    <location>
        <begin position="25"/>
        <end position="350"/>
    </location>
</feature>